<dbReference type="AlphaFoldDB" id="A7RMH1"/>
<evidence type="ECO:0008006" key="3">
    <source>
        <dbReference type="Google" id="ProtNLM"/>
    </source>
</evidence>
<gene>
    <name evidence="1" type="ORF">NEMVEDRAFT_v1g199286</name>
</gene>
<proteinExistence type="predicted"/>
<protein>
    <recommendedName>
        <fullName evidence="3">TEPP protein</fullName>
    </recommendedName>
</protein>
<dbReference type="OMA" id="YPQYSRN"/>
<dbReference type="EMBL" id="DS469520">
    <property type="protein sequence ID" value="EDO47341.1"/>
    <property type="molecule type" value="Genomic_DNA"/>
</dbReference>
<reference evidence="1 2" key="1">
    <citation type="journal article" date="2007" name="Science">
        <title>Sea anemone genome reveals ancestral eumetazoan gene repertoire and genomic organization.</title>
        <authorList>
            <person name="Putnam N.H."/>
            <person name="Srivastava M."/>
            <person name="Hellsten U."/>
            <person name="Dirks B."/>
            <person name="Chapman J."/>
            <person name="Salamov A."/>
            <person name="Terry A."/>
            <person name="Shapiro H."/>
            <person name="Lindquist E."/>
            <person name="Kapitonov V.V."/>
            <person name="Jurka J."/>
            <person name="Genikhovich G."/>
            <person name="Grigoriev I.V."/>
            <person name="Lucas S.M."/>
            <person name="Steele R.E."/>
            <person name="Finnerty J.R."/>
            <person name="Technau U."/>
            <person name="Martindale M.Q."/>
            <person name="Rokhsar D.S."/>
        </authorList>
    </citation>
    <scope>NUCLEOTIDE SEQUENCE [LARGE SCALE GENOMIC DNA]</scope>
    <source>
        <strain evidence="2">CH2 X CH6</strain>
    </source>
</reference>
<dbReference type="eggNOG" id="ENOG502R4EY">
    <property type="taxonomic scope" value="Eukaryota"/>
</dbReference>
<dbReference type="HOGENOM" id="CLU_081890_0_0_1"/>
<dbReference type="InterPro" id="IPR034584">
    <property type="entry name" value="SPMIP8"/>
</dbReference>
<evidence type="ECO:0000313" key="1">
    <source>
        <dbReference type="EMBL" id="EDO47341.1"/>
    </source>
</evidence>
<dbReference type="Pfam" id="PF22574">
    <property type="entry name" value="SPMIP8"/>
    <property type="match status" value="1"/>
</dbReference>
<dbReference type="InParanoid" id="A7RMH1"/>
<dbReference type="GO" id="GO:0160111">
    <property type="term" value="C:axonemal A tubule inner sheath"/>
    <property type="evidence" value="ECO:0000318"/>
    <property type="project" value="GO_Central"/>
</dbReference>
<dbReference type="Proteomes" id="UP000001593">
    <property type="component" value="Unassembled WGS sequence"/>
</dbReference>
<dbReference type="PANTHER" id="PTHR35348">
    <property type="entry name" value="TESTIS, PROSTATE AND PLACENTA-EXPRESSED PROTEIN"/>
    <property type="match status" value="1"/>
</dbReference>
<dbReference type="PhylomeDB" id="A7RMH1"/>
<dbReference type="KEGG" id="nve:5519499"/>
<evidence type="ECO:0000313" key="2">
    <source>
        <dbReference type="Proteomes" id="UP000001593"/>
    </source>
</evidence>
<sequence>MPTGRYYTLTCRPGQDSKKATVYSYSRSAQTGASLGPPRRLTAVKETLYNPKLPTLRRMDMDEAMRLLPDEHSRFMTQLRKEDFRTATITLFKPAETPMSGSRITETGRDLQSRGYTPLEKGGLADFIKRQQPDEEDYRQITPFPTSRNEPREPYSYMPEQYINYSTEQLKFNNYATRYLKPRITGGWRYSLKQEPFVDLRGQRPIPANIYSRYRNPHARDCLANSPWK</sequence>
<name>A7RMH1_NEMVE</name>
<dbReference type="PANTHER" id="PTHR35348:SF1">
    <property type="entry name" value="TESTIS, PROSTATE AND PLACENTA-EXPRESSED PROTEIN"/>
    <property type="match status" value="1"/>
</dbReference>
<organism evidence="1 2">
    <name type="scientific">Nematostella vectensis</name>
    <name type="common">Starlet sea anemone</name>
    <dbReference type="NCBI Taxonomy" id="45351"/>
    <lineage>
        <taxon>Eukaryota</taxon>
        <taxon>Metazoa</taxon>
        <taxon>Cnidaria</taxon>
        <taxon>Anthozoa</taxon>
        <taxon>Hexacorallia</taxon>
        <taxon>Actiniaria</taxon>
        <taxon>Edwardsiidae</taxon>
        <taxon>Nematostella</taxon>
    </lineage>
</organism>
<dbReference type="OrthoDB" id="9970246at2759"/>
<accession>A7RMH1</accession>
<keyword evidence="2" id="KW-1185">Reference proteome</keyword>